<evidence type="ECO:0000256" key="1">
    <source>
        <dbReference type="ARBA" id="ARBA00023125"/>
    </source>
</evidence>
<dbReference type="Gene3D" id="1.10.30.10">
    <property type="entry name" value="High mobility group box domain"/>
    <property type="match status" value="3"/>
</dbReference>
<dbReference type="InterPro" id="IPR009071">
    <property type="entry name" value="HMG_box_dom"/>
</dbReference>
<dbReference type="SMART" id="SM00398">
    <property type="entry name" value="HMG"/>
    <property type="match status" value="3"/>
</dbReference>
<reference evidence="5 6" key="1">
    <citation type="journal article" date="2020" name="G3 (Bethesda)">
        <title>Improved Reference Genome for Cyclotella cryptica CCMP332, a Model for Cell Wall Morphogenesis, Salinity Adaptation, and Lipid Production in Diatoms (Bacillariophyta).</title>
        <authorList>
            <person name="Roberts W.R."/>
            <person name="Downey K.M."/>
            <person name="Ruck E.C."/>
            <person name="Traller J.C."/>
            <person name="Alverson A.J."/>
        </authorList>
    </citation>
    <scope>NUCLEOTIDE SEQUENCE [LARGE SCALE GENOMIC DNA]</scope>
    <source>
        <strain evidence="5 6">CCMP332</strain>
    </source>
</reference>
<name>A0ABD3QN49_9STRA</name>
<dbReference type="EMBL" id="JABMIG020000024">
    <property type="protein sequence ID" value="KAL3801828.1"/>
    <property type="molecule type" value="Genomic_DNA"/>
</dbReference>
<keyword evidence="6" id="KW-1185">Reference proteome</keyword>
<dbReference type="PANTHER" id="PTHR48112">
    <property type="entry name" value="HIGH MOBILITY GROUP PROTEIN DSP1"/>
    <property type="match status" value="1"/>
</dbReference>
<keyword evidence="2" id="KW-0539">Nucleus</keyword>
<feature type="DNA-binding region" description="HMG box" evidence="2">
    <location>
        <begin position="13"/>
        <end position="81"/>
    </location>
</feature>
<dbReference type="GO" id="GO:0005634">
    <property type="term" value="C:nucleus"/>
    <property type="evidence" value="ECO:0007669"/>
    <property type="project" value="UniProtKB-UniRule"/>
</dbReference>
<feature type="domain" description="HMG box" evidence="4">
    <location>
        <begin position="13"/>
        <end position="81"/>
    </location>
</feature>
<keyword evidence="1 2" id="KW-0238">DNA-binding</keyword>
<organism evidence="5 6">
    <name type="scientific">Cyclotella cryptica</name>
    <dbReference type="NCBI Taxonomy" id="29204"/>
    <lineage>
        <taxon>Eukaryota</taxon>
        <taxon>Sar</taxon>
        <taxon>Stramenopiles</taxon>
        <taxon>Ochrophyta</taxon>
        <taxon>Bacillariophyta</taxon>
        <taxon>Coscinodiscophyceae</taxon>
        <taxon>Thalassiosirophycidae</taxon>
        <taxon>Stephanodiscales</taxon>
        <taxon>Stephanodiscaceae</taxon>
        <taxon>Cyclotella</taxon>
    </lineage>
</organism>
<feature type="compositionally biased region" description="Basic and acidic residues" evidence="3">
    <location>
        <begin position="381"/>
        <end position="390"/>
    </location>
</feature>
<feature type="domain" description="HMG box" evidence="4">
    <location>
        <begin position="117"/>
        <end position="185"/>
    </location>
</feature>
<gene>
    <name evidence="5" type="ORF">HJC23_001224</name>
</gene>
<dbReference type="InterPro" id="IPR036910">
    <property type="entry name" value="HMG_box_dom_sf"/>
</dbReference>
<dbReference type="GO" id="GO:0003677">
    <property type="term" value="F:DNA binding"/>
    <property type="evidence" value="ECO:0007669"/>
    <property type="project" value="UniProtKB-UniRule"/>
</dbReference>
<dbReference type="Proteomes" id="UP001516023">
    <property type="component" value="Unassembled WGS sequence"/>
</dbReference>
<evidence type="ECO:0000259" key="4">
    <source>
        <dbReference type="PROSITE" id="PS50118"/>
    </source>
</evidence>
<evidence type="ECO:0000313" key="5">
    <source>
        <dbReference type="EMBL" id="KAL3801828.1"/>
    </source>
</evidence>
<dbReference type="Pfam" id="PF00505">
    <property type="entry name" value="HMG_box"/>
    <property type="match status" value="3"/>
</dbReference>
<evidence type="ECO:0000256" key="3">
    <source>
        <dbReference type="SAM" id="MobiDB-lite"/>
    </source>
</evidence>
<dbReference type="InterPro" id="IPR050342">
    <property type="entry name" value="HMGB"/>
</dbReference>
<feature type="DNA-binding region" description="HMG box" evidence="2">
    <location>
        <begin position="117"/>
        <end position="185"/>
    </location>
</feature>
<dbReference type="FunFam" id="1.10.30.10:FF:000073">
    <property type="entry name" value="High mobility group protein 1 homolog"/>
    <property type="match status" value="1"/>
</dbReference>
<dbReference type="PRINTS" id="PR00886">
    <property type="entry name" value="HIGHMOBLTY12"/>
</dbReference>
<protein>
    <recommendedName>
        <fullName evidence="4">HMG box domain-containing protein</fullName>
    </recommendedName>
</protein>
<dbReference type="SUPFAM" id="SSF47095">
    <property type="entry name" value="HMG-box"/>
    <property type="match status" value="3"/>
</dbReference>
<feature type="region of interest" description="Disordered" evidence="3">
    <location>
        <begin position="97"/>
        <end position="118"/>
    </location>
</feature>
<comment type="caution">
    <text evidence="5">The sequence shown here is derived from an EMBL/GenBank/DDBJ whole genome shotgun (WGS) entry which is preliminary data.</text>
</comment>
<evidence type="ECO:0000256" key="2">
    <source>
        <dbReference type="PROSITE-ProRule" id="PRU00267"/>
    </source>
</evidence>
<dbReference type="PANTHER" id="PTHR48112:SF15">
    <property type="entry name" value="HMG BOX DOMAIN-CONTAINING PROTEIN"/>
    <property type="match status" value="1"/>
</dbReference>
<evidence type="ECO:0000313" key="6">
    <source>
        <dbReference type="Proteomes" id="UP001516023"/>
    </source>
</evidence>
<feature type="domain" description="HMG box" evidence="4">
    <location>
        <begin position="217"/>
        <end position="285"/>
    </location>
</feature>
<accession>A0ABD3QN49</accession>
<feature type="DNA-binding region" description="HMG box" evidence="2">
    <location>
        <begin position="217"/>
        <end position="285"/>
    </location>
</feature>
<sequence>MSRKPPPRDPGAPKRNQSAYLLYQNAMRDTFRAQNPGMTFGQLSKFTSAMYAEMHPSEKEAWVQRAEADKQRYLQELQFYQPPPGYDAKGDAIAGMLHNTSSGGKTAKGLQKDPDAPKKNMSAYLHYQNAMRDTFRAQHPAMTFGQISQHTSQMYRALGPEEKKRWEEHAARDKARYEEAMANYIPPPGYDKTGVMIASKEAGTRKYSKKEKDPNAPKRARGSFVFFTFEMRPQICQEFPGIKFTELGHVMGQRWRALTPEQKKRFEDMAENDKRRFQEEMEAYNASKEESMASSAQPKVDYAYHAGPPQTQQMYGAQNHVEHDPNYSHQYYQGHYDSNTAAAAAAHHHQYMDYYGQQGYPPSAPQAYPPQYAQHPGHQPGHPDGHQDYI</sequence>
<feature type="region of interest" description="Disordered" evidence="3">
    <location>
        <begin position="356"/>
        <end position="390"/>
    </location>
</feature>
<dbReference type="AlphaFoldDB" id="A0ABD3QN49"/>
<dbReference type="PROSITE" id="PS50118">
    <property type="entry name" value="HMG_BOX_2"/>
    <property type="match status" value="3"/>
</dbReference>
<proteinExistence type="predicted"/>
<feature type="compositionally biased region" description="Low complexity" evidence="3">
    <location>
        <begin position="369"/>
        <end position="380"/>
    </location>
</feature>